<feature type="domain" description="Tyr recombinase" evidence="2">
    <location>
        <begin position="1"/>
        <end position="61"/>
    </location>
</feature>
<dbReference type="GO" id="GO:0015074">
    <property type="term" value="P:DNA integration"/>
    <property type="evidence" value="ECO:0007669"/>
    <property type="project" value="InterPro"/>
</dbReference>
<dbReference type="GO" id="GO:0003677">
    <property type="term" value="F:DNA binding"/>
    <property type="evidence" value="ECO:0007669"/>
    <property type="project" value="InterPro"/>
</dbReference>
<dbReference type="Gene3D" id="1.10.443.10">
    <property type="entry name" value="Intergrase catalytic core"/>
    <property type="match status" value="1"/>
</dbReference>
<keyword evidence="1" id="KW-0233">DNA recombination</keyword>
<evidence type="ECO:0000313" key="4">
    <source>
        <dbReference type="Proteomes" id="UP000294543"/>
    </source>
</evidence>
<protein>
    <submittedName>
        <fullName evidence="3">Site-specific integrase</fullName>
    </submittedName>
</protein>
<dbReference type="InterPro" id="IPR011010">
    <property type="entry name" value="DNA_brk_join_enz"/>
</dbReference>
<organism evidence="3 4">
    <name type="scientific">Nonomuraea diastatica</name>
    <dbReference type="NCBI Taxonomy" id="1848329"/>
    <lineage>
        <taxon>Bacteria</taxon>
        <taxon>Bacillati</taxon>
        <taxon>Actinomycetota</taxon>
        <taxon>Actinomycetes</taxon>
        <taxon>Streptosporangiales</taxon>
        <taxon>Streptosporangiaceae</taxon>
        <taxon>Nonomuraea</taxon>
    </lineage>
</organism>
<accession>A0A4R4WUI1</accession>
<sequence>MREKTLYRLLYETAARAEEVLTLNIEDLDLTARQARVKAKGARAKTRRRGQAREDFVLETV</sequence>
<evidence type="ECO:0000259" key="2">
    <source>
        <dbReference type="PROSITE" id="PS51898"/>
    </source>
</evidence>
<name>A0A4R4WUI1_9ACTN</name>
<proteinExistence type="predicted"/>
<keyword evidence="4" id="KW-1185">Reference proteome</keyword>
<gene>
    <name evidence="3" type="ORF">E1294_15545</name>
</gene>
<evidence type="ECO:0000256" key="1">
    <source>
        <dbReference type="ARBA" id="ARBA00023172"/>
    </source>
</evidence>
<dbReference type="PROSITE" id="PS51898">
    <property type="entry name" value="TYR_RECOMBINASE"/>
    <property type="match status" value="1"/>
</dbReference>
<dbReference type="Pfam" id="PF00589">
    <property type="entry name" value="Phage_integrase"/>
    <property type="match status" value="1"/>
</dbReference>
<evidence type="ECO:0000313" key="3">
    <source>
        <dbReference type="EMBL" id="TDD21258.1"/>
    </source>
</evidence>
<dbReference type="InterPro" id="IPR013762">
    <property type="entry name" value="Integrase-like_cat_sf"/>
</dbReference>
<dbReference type="InterPro" id="IPR002104">
    <property type="entry name" value="Integrase_catalytic"/>
</dbReference>
<feature type="non-terminal residue" evidence="3">
    <location>
        <position position="61"/>
    </location>
</feature>
<dbReference type="GO" id="GO:0006310">
    <property type="term" value="P:DNA recombination"/>
    <property type="evidence" value="ECO:0007669"/>
    <property type="project" value="UniProtKB-KW"/>
</dbReference>
<dbReference type="Proteomes" id="UP000294543">
    <property type="component" value="Unassembled WGS sequence"/>
</dbReference>
<dbReference type="SUPFAM" id="SSF56349">
    <property type="entry name" value="DNA breaking-rejoining enzymes"/>
    <property type="match status" value="1"/>
</dbReference>
<reference evidence="3 4" key="1">
    <citation type="submission" date="2019-03" db="EMBL/GenBank/DDBJ databases">
        <title>Draft genome sequences of novel Actinobacteria.</title>
        <authorList>
            <person name="Sahin N."/>
            <person name="Ay H."/>
            <person name="Saygin H."/>
        </authorList>
    </citation>
    <scope>NUCLEOTIDE SEQUENCE [LARGE SCALE GENOMIC DNA]</scope>
    <source>
        <strain evidence="3 4">KC712</strain>
    </source>
</reference>
<dbReference type="EMBL" id="SMKP01000037">
    <property type="protein sequence ID" value="TDD21258.1"/>
    <property type="molecule type" value="Genomic_DNA"/>
</dbReference>
<comment type="caution">
    <text evidence="3">The sequence shown here is derived from an EMBL/GenBank/DDBJ whole genome shotgun (WGS) entry which is preliminary data.</text>
</comment>
<dbReference type="AlphaFoldDB" id="A0A4R4WUI1"/>